<dbReference type="InterPro" id="IPR023298">
    <property type="entry name" value="ATPase_P-typ_TM_dom_sf"/>
</dbReference>
<dbReference type="GO" id="GO:0016463">
    <property type="term" value="F:P-type zinc transporter activity"/>
    <property type="evidence" value="ECO:0007669"/>
    <property type="project" value="UniProtKB-EC"/>
</dbReference>
<keyword evidence="4 10" id="KW-0479">Metal-binding</keyword>
<evidence type="ECO:0000256" key="4">
    <source>
        <dbReference type="ARBA" id="ARBA00022723"/>
    </source>
</evidence>
<reference evidence="12 13" key="1">
    <citation type="submission" date="2019-09" db="EMBL/GenBank/DDBJ databases">
        <title>Draft Whole-Genome sequence of Blastochloris sulfoviridis DSM 729.</title>
        <authorList>
            <person name="Meyer T.E."/>
            <person name="Kyndt J.A."/>
        </authorList>
    </citation>
    <scope>NUCLEOTIDE SEQUENCE [LARGE SCALE GENOMIC DNA]</scope>
    <source>
        <strain evidence="12 13">DSM 729</strain>
    </source>
</reference>
<dbReference type="Pfam" id="PF00702">
    <property type="entry name" value="Hydrolase"/>
    <property type="match status" value="1"/>
</dbReference>
<evidence type="ECO:0000259" key="11">
    <source>
        <dbReference type="Pfam" id="PF00122"/>
    </source>
</evidence>
<dbReference type="InterPro" id="IPR044492">
    <property type="entry name" value="P_typ_ATPase_HD_dom"/>
</dbReference>
<dbReference type="InterPro" id="IPR001757">
    <property type="entry name" value="P_typ_ATPase"/>
</dbReference>
<feature type="transmembrane region" description="Helical" evidence="10">
    <location>
        <begin position="264"/>
        <end position="288"/>
    </location>
</feature>
<keyword evidence="3 10" id="KW-0812">Transmembrane</keyword>
<accession>A0A5M6HWR4</accession>
<evidence type="ECO:0000256" key="5">
    <source>
        <dbReference type="ARBA" id="ARBA00022967"/>
    </source>
</evidence>
<keyword evidence="5" id="KW-1278">Translocase</keyword>
<protein>
    <recommendedName>
        <fullName evidence="8">P-type Zn(2+) transporter</fullName>
        <ecNumber evidence="8">7.2.2.12</ecNumber>
    </recommendedName>
</protein>
<evidence type="ECO:0000313" key="13">
    <source>
        <dbReference type="Proteomes" id="UP000323886"/>
    </source>
</evidence>
<organism evidence="12 13">
    <name type="scientific">Blastochloris sulfoviridis</name>
    <dbReference type="NCBI Taxonomy" id="50712"/>
    <lineage>
        <taxon>Bacteria</taxon>
        <taxon>Pseudomonadati</taxon>
        <taxon>Pseudomonadota</taxon>
        <taxon>Alphaproteobacteria</taxon>
        <taxon>Hyphomicrobiales</taxon>
        <taxon>Blastochloridaceae</taxon>
        <taxon>Blastochloris</taxon>
    </lineage>
</organism>
<dbReference type="PANTHER" id="PTHR48085:SF5">
    <property type="entry name" value="CADMIUM_ZINC-TRANSPORTING ATPASE HMA4-RELATED"/>
    <property type="match status" value="1"/>
</dbReference>
<sequence length="615" mass="63491">MPDLASDAARPFAPVQAARIAVAALAAAAVWFEVWEPLAPLSLIGVAALIFAGWPIAREAASNLLARRMTMELSMTIAIVAAASISEFFTALVVTVFVLVAEELERLTAARGRRAIGDLVEFVPREARVRRGSAVVTLAVDAVAIGDRVLVIPGERIPVDGAVVEGHSTVDQSRITGESMPAEKTVGSFAYAGSINQDGAIEIVVERVGRDTSYGRIIEAVESAERSRAPVQRLADRLAGYLVYFAFAAAATTFLVTGDVRDTISVIIVAGACGIAAGTPLAILGAIGRAARMGAIVKGGMHLETLGRIDTVVLDKTGTLTFGEPRVQAVHAAPGIAEDEVLRLAAAAELRSEHPLARAVVQAAEARGVALVEPAAFTNTLGRGITAEIAGAQVLVGNRRLLAETGIAVPAPHAAEIGSEVLVAQAGRYLGQIVLADRVRPEAHDAIAGLTALGIRTLLLTGDSAAVADAVARQIGIAEVEAGLLPEHKLARVAALVAGGRVVAMVGDGINDAPALSRADLGVAMGSGTDVAQESADIVLLGNDLLKFVDTVRLARRTRAIIWQNFAGTLGVDLIGMALAAAGFLSPLVAASIHVGSEMVFLLNSARLLPRGSNG</sequence>
<dbReference type="InterPro" id="IPR018303">
    <property type="entry name" value="ATPase_P-typ_P_site"/>
</dbReference>
<dbReference type="OrthoDB" id="7762541at2"/>
<feature type="transmembrane region" description="Helical" evidence="10">
    <location>
        <begin position="12"/>
        <end position="31"/>
    </location>
</feature>
<keyword evidence="13" id="KW-1185">Reference proteome</keyword>
<dbReference type="EMBL" id="VWPL01000017">
    <property type="protein sequence ID" value="KAA5600354.1"/>
    <property type="molecule type" value="Genomic_DNA"/>
</dbReference>
<dbReference type="SFLD" id="SFLDF00027">
    <property type="entry name" value="p-type_atpase"/>
    <property type="match status" value="1"/>
</dbReference>
<dbReference type="PROSITE" id="PS01229">
    <property type="entry name" value="COF_2"/>
    <property type="match status" value="1"/>
</dbReference>
<feature type="domain" description="P-type ATPase A" evidence="11">
    <location>
        <begin position="122"/>
        <end position="222"/>
    </location>
</feature>
<dbReference type="Gene3D" id="3.40.1110.10">
    <property type="entry name" value="Calcium-transporting ATPase, cytoplasmic domain N"/>
    <property type="match status" value="1"/>
</dbReference>
<dbReference type="InterPro" id="IPR023214">
    <property type="entry name" value="HAD_sf"/>
</dbReference>
<evidence type="ECO:0000256" key="7">
    <source>
        <dbReference type="ARBA" id="ARBA00023136"/>
    </source>
</evidence>
<evidence type="ECO:0000256" key="1">
    <source>
        <dbReference type="ARBA" id="ARBA00004370"/>
    </source>
</evidence>
<comment type="similarity">
    <text evidence="2 10">Belongs to the cation transport ATPase (P-type) (TC 3.A.3) family. Type IB subfamily.</text>
</comment>
<dbReference type="FunFam" id="2.70.150.10:FF:000002">
    <property type="entry name" value="Copper-transporting ATPase 1, putative"/>
    <property type="match status" value="1"/>
</dbReference>
<gene>
    <name evidence="12" type="primary">cadA</name>
    <name evidence="12" type="ORF">F1193_10635</name>
</gene>
<comment type="subcellular location">
    <subcellularLocation>
        <location evidence="10">Cell membrane</location>
    </subcellularLocation>
    <subcellularLocation>
        <location evidence="1">Membrane</location>
    </subcellularLocation>
</comment>
<evidence type="ECO:0000256" key="3">
    <source>
        <dbReference type="ARBA" id="ARBA00022692"/>
    </source>
</evidence>
<dbReference type="SUPFAM" id="SSF81665">
    <property type="entry name" value="Calcium ATPase, transmembrane domain M"/>
    <property type="match status" value="1"/>
</dbReference>
<evidence type="ECO:0000256" key="2">
    <source>
        <dbReference type="ARBA" id="ARBA00006024"/>
    </source>
</evidence>
<feature type="transmembrane region" description="Helical" evidence="10">
    <location>
        <begin position="238"/>
        <end position="258"/>
    </location>
</feature>
<comment type="caution">
    <text evidence="12">The sequence shown here is derived from an EMBL/GenBank/DDBJ whole genome shotgun (WGS) entry which is preliminary data.</text>
</comment>
<dbReference type="EC" id="7.2.2.12" evidence="8"/>
<dbReference type="Gene3D" id="3.40.50.1000">
    <property type="entry name" value="HAD superfamily/HAD-like"/>
    <property type="match status" value="1"/>
</dbReference>
<feature type="transmembrane region" description="Helical" evidence="10">
    <location>
        <begin position="561"/>
        <end position="582"/>
    </location>
</feature>
<keyword evidence="10" id="KW-0067">ATP-binding</keyword>
<feature type="transmembrane region" description="Helical" evidence="10">
    <location>
        <begin position="77"/>
        <end position="101"/>
    </location>
</feature>
<dbReference type="GO" id="GO:0005886">
    <property type="term" value="C:plasma membrane"/>
    <property type="evidence" value="ECO:0007669"/>
    <property type="project" value="UniProtKB-SubCell"/>
</dbReference>
<dbReference type="InterPro" id="IPR023299">
    <property type="entry name" value="ATPase_P-typ_cyto_dom_N"/>
</dbReference>
<comment type="catalytic activity">
    <reaction evidence="9">
        <text>Zn(2+)(in) + ATP + H2O = Zn(2+)(out) + ADP + phosphate + H(+)</text>
        <dbReference type="Rhea" id="RHEA:20621"/>
        <dbReference type="ChEBI" id="CHEBI:15377"/>
        <dbReference type="ChEBI" id="CHEBI:15378"/>
        <dbReference type="ChEBI" id="CHEBI:29105"/>
        <dbReference type="ChEBI" id="CHEBI:30616"/>
        <dbReference type="ChEBI" id="CHEBI:43474"/>
        <dbReference type="ChEBI" id="CHEBI:456216"/>
        <dbReference type="EC" id="7.2.2.12"/>
    </reaction>
</comment>
<evidence type="ECO:0000313" key="12">
    <source>
        <dbReference type="EMBL" id="KAA5600354.1"/>
    </source>
</evidence>
<dbReference type="Pfam" id="PF00122">
    <property type="entry name" value="E1-E2_ATPase"/>
    <property type="match status" value="1"/>
</dbReference>
<dbReference type="InterPro" id="IPR036412">
    <property type="entry name" value="HAD-like_sf"/>
</dbReference>
<dbReference type="PRINTS" id="PR00941">
    <property type="entry name" value="CDATPASE"/>
</dbReference>
<evidence type="ECO:0000256" key="9">
    <source>
        <dbReference type="ARBA" id="ARBA00047308"/>
    </source>
</evidence>
<keyword evidence="7 10" id="KW-0472">Membrane</keyword>
<dbReference type="AlphaFoldDB" id="A0A5M6HWR4"/>
<dbReference type="InterPro" id="IPR027256">
    <property type="entry name" value="P-typ_ATPase_IB"/>
</dbReference>
<dbReference type="Proteomes" id="UP000323886">
    <property type="component" value="Unassembled WGS sequence"/>
</dbReference>
<dbReference type="GO" id="GO:0046872">
    <property type="term" value="F:metal ion binding"/>
    <property type="evidence" value="ECO:0007669"/>
    <property type="project" value="UniProtKB-KW"/>
</dbReference>
<keyword evidence="6 10" id="KW-1133">Transmembrane helix</keyword>
<dbReference type="SFLD" id="SFLDS00003">
    <property type="entry name" value="Haloacid_Dehalogenase"/>
    <property type="match status" value="1"/>
</dbReference>
<dbReference type="PRINTS" id="PR00119">
    <property type="entry name" value="CATATPASE"/>
</dbReference>
<dbReference type="SFLD" id="SFLDG00002">
    <property type="entry name" value="C1.7:_P-type_atpase_like"/>
    <property type="match status" value="1"/>
</dbReference>
<feature type="transmembrane region" description="Helical" evidence="10">
    <location>
        <begin position="38"/>
        <end position="57"/>
    </location>
</feature>
<dbReference type="GO" id="GO:0005524">
    <property type="term" value="F:ATP binding"/>
    <property type="evidence" value="ECO:0007669"/>
    <property type="project" value="UniProtKB-UniRule"/>
</dbReference>
<keyword evidence="12" id="KW-0378">Hydrolase</keyword>
<dbReference type="PANTHER" id="PTHR48085">
    <property type="entry name" value="CADMIUM/ZINC-TRANSPORTING ATPASE HMA2-RELATED"/>
    <property type="match status" value="1"/>
</dbReference>
<proteinExistence type="inferred from homology"/>
<dbReference type="RefSeq" id="WP_150097667.1">
    <property type="nucleotide sequence ID" value="NZ_VWPL01000017.1"/>
</dbReference>
<dbReference type="NCBIfam" id="TIGR01512">
    <property type="entry name" value="ATPase-IB2_Cd"/>
    <property type="match status" value="1"/>
</dbReference>
<dbReference type="PROSITE" id="PS00154">
    <property type="entry name" value="ATPASE_E1_E2"/>
    <property type="match status" value="1"/>
</dbReference>
<dbReference type="NCBIfam" id="TIGR01525">
    <property type="entry name" value="ATPase-IB_hvy"/>
    <property type="match status" value="1"/>
</dbReference>
<dbReference type="GO" id="GO:0016887">
    <property type="term" value="F:ATP hydrolysis activity"/>
    <property type="evidence" value="ECO:0007669"/>
    <property type="project" value="InterPro"/>
</dbReference>
<dbReference type="InterPro" id="IPR059000">
    <property type="entry name" value="ATPase_P-type_domA"/>
</dbReference>
<name>A0A5M6HWR4_9HYPH</name>
<dbReference type="InterPro" id="IPR008250">
    <property type="entry name" value="ATPase_P-typ_transduc_dom_A_sf"/>
</dbReference>
<keyword evidence="10" id="KW-0547">Nucleotide-binding</keyword>
<evidence type="ECO:0000256" key="10">
    <source>
        <dbReference type="RuleBase" id="RU362081"/>
    </source>
</evidence>
<dbReference type="SUPFAM" id="SSF81653">
    <property type="entry name" value="Calcium ATPase, transduction domain A"/>
    <property type="match status" value="1"/>
</dbReference>
<evidence type="ECO:0000256" key="8">
    <source>
        <dbReference type="ARBA" id="ARBA00039097"/>
    </source>
</evidence>
<dbReference type="SUPFAM" id="SSF56784">
    <property type="entry name" value="HAD-like"/>
    <property type="match status" value="1"/>
</dbReference>
<keyword evidence="10" id="KW-1003">Cell membrane</keyword>
<dbReference type="InterPro" id="IPR051014">
    <property type="entry name" value="Cation_Transport_ATPase_IB"/>
</dbReference>
<dbReference type="NCBIfam" id="TIGR01494">
    <property type="entry name" value="ATPase_P-type"/>
    <property type="match status" value="1"/>
</dbReference>
<evidence type="ECO:0000256" key="6">
    <source>
        <dbReference type="ARBA" id="ARBA00022989"/>
    </source>
</evidence>
<dbReference type="Gene3D" id="2.70.150.10">
    <property type="entry name" value="Calcium-transporting ATPase, cytoplasmic transduction domain A"/>
    <property type="match status" value="1"/>
</dbReference>